<dbReference type="InterPro" id="IPR027385">
    <property type="entry name" value="Beta-barrel_OMP"/>
</dbReference>
<gene>
    <name evidence="4" type="ORF">HCJ96_03500</name>
</gene>
<evidence type="ECO:0000313" key="4">
    <source>
        <dbReference type="EMBL" id="NMH59085.1"/>
    </source>
</evidence>
<evidence type="ECO:0000313" key="5">
    <source>
        <dbReference type="Proteomes" id="UP000709336"/>
    </source>
</evidence>
<evidence type="ECO:0000259" key="3">
    <source>
        <dbReference type="Pfam" id="PF13505"/>
    </source>
</evidence>
<dbReference type="Pfam" id="PF13505">
    <property type="entry name" value="OMP_b-brl"/>
    <property type="match status" value="1"/>
</dbReference>
<feature type="domain" description="Outer membrane protein beta-barrel" evidence="3">
    <location>
        <begin position="19"/>
        <end position="184"/>
    </location>
</feature>
<dbReference type="SUPFAM" id="SSF56925">
    <property type="entry name" value="OMPA-like"/>
    <property type="match status" value="1"/>
</dbReference>
<accession>A0ABX1QXW4</accession>
<dbReference type="EMBL" id="JAATNW010000002">
    <property type="protein sequence ID" value="NMH59085.1"/>
    <property type="molecule type" value="Genomic_DNA"/>
</dbReference>
<feature type="chain" id="PRO_5047386585" evidence="2">
    <location>
        <begin position="22"/>
        <end position="185"/>
    </location>
</feature>
<evidence type="ECO:0000256" key="1">
    <source>
        <dbReference type="ARBA" id="ARBA00022729"/>
    </source>
</evidence>
<dbReference type="Gene3D" id="2.40.160.20">
    <property type="match status" value="1"/>
</dbReference>
<name>A0ABX1QXW4_9ALTE</name>
<keyword evidence="1 2" id="KW-0732">Signal</keyword>
<dbReference type="RefSeq" id="WP_169209661.1">
    <property type="nucleotide sequence ID" value="NZ_JAATNW010000002.1"/>
</dbReference>
<dbReference type="Proteomes" id="UP000709336">
    <property type="component" value="Unassembled WGS sequence"/>
</dbReference>
<comment type="caution">
    <text evidence="4">The sequence shown here is derived from an EMBL/GenBank/DDBJ whole genome shotgun (WGS) entry which is preliminary data.</text>
</comment>
<evidence type="ECO:0000256" key="2">
    <source>
        <dbReference type="SAM" id="SignalP"/>
    </source>
</evidence>
<proteinExistence type="predicted"/>
<sequence length="185" mass="20748">MMKKIFATWALCVCFSFCASATEKMYGLVASGYSDVKFNHQGRDNVNYSLALGHQFKRQWYAEAGFRQLVDEQEMQSSMKASSMYLAVLGKAGHQVGELFYKLGVMKLDVKGYQPVEGTTCTLGNVSVMSGLCEYDEGLLGGMVALGFDYHLTLRTMVRIELEHIRGENDFKANVVNLGIRYNFN</sequence>
<protein>
    <submittedName>
        <fullName evidence="4">Porin family protein</fullName>
    </submittedName>
</protein>
<keyword evidence="5" id="KW-1185">Reference proteome</keyword>
<dbReference type="InterPro" id="IPR011250">
    <property type="entry name" value="OMP/PagP_B-barrel"/>
</dbReference>
<feature type="signal peptide" evidence="2">
    <location>
        <begin position="1"/>
        <end position="21"/>
    </location>
</feature>
<reference evidence="4 5" key="1">
    <citation type="submission" date="2020-03" db="EMBL/GenBank/DDBJ databases">
        <title>Alteromonas ponticola sp. nov., isolated from seawater.</title>
        <authorList>
            <person name="Yoon J.-H."/>
            <person name="Kim Y.-O."/>
        </authorList>
    </citation>
    <scope>NUCLEOTIDE SEQUENCE [LARGE SCALE GENOMIC DNA]</scope>
    <source>
        <strain evidence="4 5">MYP5</strain>
    </source>
</reference>
<organism evidence="4 5">
    <name type="scientific">Alteromonas ponticola</name>
    <dbReference type="NCBI Taxonomy" id="2720613"/>
    <lineage>
        <taxon>Bacteria</taxon>
        <taxon>Pseudomonadati</taxon>
        <taxon>Pseudomonadota</taxon>
        <taxon>Gammaproteobacteria</taxon>
        <taxon>Alteromonadales</taxon>
        <taxon>Alteromonadaceae</taxon>
        <taxon>Alteromonas/Salinimonas group</taxon>
        <taxon>Alteromonas</taxon>
    </lineage>
</organism>